<dbReference type="Proteomes" id="UP000748025">
    <property type="component" value="Unassembled WGS sequence"/>
</dbReference>
<dbReference type="SUPFAM" id="SSF54909">
    <property type="entry name" value="Dimeric alpha+beta barrel"/>
    <property type="match status" value="1"/>
</dbReference>
<evidence type="ECO:0000259" key="2">
    <source>
        <dbReference type="PROSITE" id="PS51502"/>
    </source>
</evidence>
<dbReference type="InterPro" id="IPR011008">
    <property type="entry name" value="Dimeric_a/b-barrel"/>
</dbReference>
<proteinExistence type="predicted"/>
<dbReference type="PANTHER" id="PTHR33178">
    <property type="match status" value="1"/>
</dbReference>
<evidence type="ECO:0000313" key="3">
    <source>
        <dbReference type="EMBL" id="KAG5991518.1"/>
    </source>
</evidence>
<dbReference type="EMBL" id="SRPW01002623">
    <property type="protein sequence ID" value="KAG5991518.1"/>
    <property type="molecule type" value="Genomic_DNA"/>
</dbReference>
<dbReference type="Gene3D" id="3.30.70.100">
    <property type="match status" value="1"/>
</dbReference>
<gene>
    <name evidence="3" type="ORF">E4U43_004009</name>
</gene>
<dbReference type="PANTHER" id="PTHR33178:SF10">
    <property type="entry name" value="STRESS-RESPONSE A_B BARREL DOMAIN-CONTAINING PROTEIN"/>
    <property type="match status" value="1"/>
</dbReference>
<dbReference type="AlphaFoldDB" id="A0A9P7SU80"/>
<dbReference type="InterPro" id="IPR044662">
    <property type="entry name" value="HS1/DABB1-like"/>
</dbReference>
<evidence type="ECO:0000256" key="1">
    <source>
        <dbReference type="ARBA" id="ARBA00011738"/>
    </source>
</evidence>
<dbReference type="SMART" id="SM00886">
    <property type="entry name" value="Dabb"/>
    <property type="match status" value="1"/>
</dbReference>
<reference evidence="3" key="1">
    <citation type="journal article" date="2020" name="bioRxiv">
        <title>Whole genome comparisons of ergot fungi reveals the divergence and evolution of species within the genus Claviceps are the result of varying mechanisms driving genome evolution and host range expansion.</title>
        <authorList>
            <person name="Wyka S.A."/>
            <person name="Mondo S.J."/>
            <person name="Liu M."/>
            <person name="Dettman J."/>
            <person name="Nalam V."/>
            <person name="Broders K.D."/>
        </authorList>
    </citation>
    <scope>NUCLEOTIDE SEQUENCE</scope>
    <source>
        <strain evidence="3">CCC 602</strain>
    </source>
</reference>
<comment type="subunit">
    <text evidence="1">Homodimer.</text>
</comment>
<dbReference type="Pfam" id="PF07876">
    <property type="entry name" value="Dabb"/>
    <property type="match status" value="1"/>
</dbReference>
<keyword evidence="4" id="KW-1185">Reference proteome</keyword>
<sequence>MSVTHIVSLSFKADVAEERINQCCQDLLALKNNCILASTQKPYILNSKGGKDMSIENFQNGFTHVFVTEFASVADRDYYVKEDEVHRGFVEKWIASADGVAAKALVLDFVAGSL</sequence>
<name>A0A9P7SU80_9HYPO</name>
<accession>A0A9P7SU80</accession>
<dbReference type="InterPro" id="IPR013097">
    <property type="entry name" value="Dabb"/>
</dbReference>
<organism evidence="3 4">
    <name type="scientific">Claviceps pusilla</name>
    <dbReference type="NCBI Taxonomy" id="123648"/>
    <lineage>
        <taxon>Eukaryota</taxon>
        <taxon>Fungi</taxon>
        <taxon>Dikarya</taxon>
        <taxon>Ascomycota</taxon>
        <taxon>Pezizomycotina</taxon>
        <taxon>Sordariomycetes</taxon>
        <taxon>Hypocreomycetidae</taxon>
        <taxon>Hypocreales</taxon>
        <taxon>Clavicipitaceae</taxon>
        <taxon>Claviceps</taxon>
    </lineage>
</organism>
<dbReference type="PROSITE" id="PS51502">
    <property type="entry name" value="S_R_A_B_BARREL"/>
    <property type="match status" value="1"/>
</dbReference>
<dbReference type="OrthoDB" id="1601230at2759"/>
<evidence type="ECO:0000313" key="4">
    <source>
        <dbReference type="Proteomes" id="UP000748025"/>
    </source>
</evidence>
<comment type="caution">
    <text evidence="3">The sequence shown here is derived from an EMBL/GenBank/DDBJ whole genome shotgun (WGS) entry which is preliminary data.</text>
</comment>
<feature type="domain" description="Stress-response A/B barrel" evidence="2">
    <location>
        <begin position="3"/>
        <end position="109"/>
    </location>
</feature>
<protein>
    <recommendedName>
        <fullName evidence="2">Stress-response A/B barrel domain-containing protein</fullName>
    </recommendedName>
</protein>